<dbReference type="Proteomes" id="UP001063166">
    <property type="component" value="Unassembled WGS sequence"/>
</dbReference>
<sequence length="129" mass="14256">MFRQRGWKRFTEFYAGPPTNAQHQTTTLTFTDSGGLHLLALLCRCVNLVDYSYEPVFDALHSSPTALASLGASHTPITASTGGLNRIRSYLPAPREDRQTFFCNCSAHDGDNLQVSDATKAAFVTARWE</sequence>
<evidence type="ECO:0000313" key="1">
    <source>
        <dbReference type="EMBL" id="GLB40226.1"/>
    </source>
</evidence>
<protein>
    <submittedName>
        <fullName evidence="1">Uncharacterized protein</fullName>
    </submittedName>
</protein>
<evidence type="ECO:0000313" key="2">
    <source>
        <dbReference type="Proteomes" id="UP001063166"/>
    </source>
</evidence>
<reference evidence="1" key="1">
    <citation type="submission" date="2022-07" db="EMBL/GenBank/DDBJ databases">
        <title>The genome of Lyophyllum shimeji provides insight into the initial evolution of ectomycorrhizal fungal genome.</title>
        <authorList>
            <person name="Kobayashi Y."/>
            <person name="Shibata T."/>
            <person name="Hirakawa H."/>
            <person name="Shigenobu S."/>
            <person name="Nishiyama T."/>
            <person name="Yamada A."/>
            <person name="Hasebe M."/>
            <person name="Kawaguchi M."/>
        </authorList>
    </citation>
    <scope>NUCLEOTIDE SEQUENCE</scope>
    <source>
        <strain evidence="1">AT787</strain>
    </source>
</reference>
<dbReference type="EMBL" id="BRPK01000008">
    <property type="protein sequence ID" value="GLB40226.1"/>
    <property type="molecule type" value="Genomic_DNA"/>
</dbReference>
<organism evidence="1 2">
    <name type="scientific">Lyophyllum shimeji</name>
    <name type="common">Hon-shimeji</name>
    <name type="synonym">Tricholoma shimeji</name>
    <dbReference type="NCBI Taxonomy" id="47721"/>
    <lineage>
        <taxon>Eukaryota</taxon>
        <taxon>Fungi</taxon>
        <taxon>Dikarya</taxon>
        <taxon>Basidiomycota</taxon>
        <taxon>Agaricomycotina</taxon>
        <taxon>Agaricomycetes</taxon>
        <taxon>Agaricomycetidae</taxon>
        <taxon>Agaricales</taxon>
        <taxon>Tricholomatineae</taxon>
        <taxon>Lyophyllaceae</taxon>
        <taxon>Lyophyllum</taxon>
    </lineage>
</organism>
<proteinExistence type="predicted"/>
<gene>
    <name evidence="1" type="ORF">LshimejAT787_0800970</name>
</gene>
<keyword evidence="2" id="KW-1185">Reference proteome</keyword>
<name>A0A9P3URH6_LYOSH</name>
<dbReference type="AlphaFoldDB" id="A0A9P3URH6"/>
<accession>A0A9P3URH6</accession>
<comment type="caution">
    <text evidence="1">The sequence shown here is derived from an EMBL/GenBank/DDBJ whole genome shotgun (WGS) entry which is preliminary data.</text>
</comment>